<dbReference type="PROSITE" id="PS50811">
    <property type="entry name" value="WRKY"/>
    <property type="match status" value="1"/>
</dbReference>
<evidence type="ECO:0000256" key="3">
    <source>
        <dbReference type="ARBA" id="ARBA00023125"/>
    </source>
</evidence>
<dbReference type="PANTHER" id="PTHR32096:SF36">
    <property type="entry name" value="WRKY TRANSCRIPTION FACTOR 41-RELATED"/>
    <property type="match status" value="1"/>
</dbReference>
<dbReference type="InterPro" id="IPR003657">
    <property type="entry name" value="WRKY_dom"/>
</dbReference>
<dbReference type="GO" id="GO:0005634">
    <property type="term" value="C:nucleus"/>
    <property type="evidence" value="ECO:0007669"/>
    <property type="project" value="UniProtKB-SubCell"/>
</dbReference>
<evidence type="ECO:0000313" key="9">
    <source>
        <dbReference type="Proteomes" id="UP000325081"/>
    </source>
</evidence>
<reference evidence="9" key="1">
    <citation type="journal article" date="2019" name="Curr. Biol.">
        <title>Genome Sequence of Striga asiatica Provides Insight into the Evolution of Plant Parasitism.</title>
        <authorList>
            <person name="Yoshida S."/>
            <person name="Kim S."/>
            <person name="Wafula E.K."/>
            <person name="Tanskanen J."/>
            <person name="Kim Y.M."/>
            <person name="Honaas L."/>
            <person name="Yang Z."/>
            <person name="Spallek T."/>
            <person name="Conn C.E."/>
            <person name="Ichihashi Y."/>
            <person name="Cheong K."/>
            <person name="Cui S."/>
            <person name="Der J.P."/>
            <person name="Gundlach H."/>
            <person name="Jiao Y."/>
            <person name="Hori C."/>
            <person name="Ishida J.K."/>
            <person name="Kasahara H."/>
            <person name="Kiba T."/>
            <person name="Kim M.S."/>
            <person name="Koo N."/>
            <person name="Laohavisit A."/>
            <person name="Lee Y.H."/>
            <person name="Lumba S."/>
            <person name="McCourt P."/>
            <person name="Mortimer J.C."/>
            <person name="Mutuku J.M."/>
            <person name="Nomura T."/>
            <person name="Sasaki-Sekimoto Y."/>
            <person name="Seto Y."/>
            <person name="Wang Y."/>
            <person name="Wakatake T."/>
            <person name="Sakakibara H."/>
            <person name="Demura T."/>
            <person name="Yamaguchi S."/>
            <person name="Yoneyama K."/>
            <person name="Manabe R.I."/>
            <person name="Nelson D.C."/>
            <person name="Schulman A.H."/>
            <person name="Timko M.P."/>
            <person name="dePamphilis C.W."/>
            <person name="Choi D."/>
            <person name="Shirasu K."/>
        </authorList>
    </citation>
    <scope>NUCLEOTIDE SEQUENCE [LARGE SCALE GENOMIC DNA]</scope>
    <source>
        <strain evidence="9">cv. UVA1</strain>
    </source>
</reference>
<evidence type="ECO:0000256" key="6">
    <source>
        <dbReference type="SAM" id="MobiDB-lite"/>
    </source>
</evidence>
<dbReference type="AlphaFoldDB" id="A0A5A7PPD0"/>
<feature type="compositionally biased region" description="Polar residues" evidence="6">
    <location>
        <begin position="70"/>
        <end position="79"/>
    </location>
</feature>
<feature type="domain" description="WRKY" evidence="7">
    <location>
        <begin position="10"/>
        <end position="46"/>
    </location>
</feature>
<evidence type="ECO:0000259" key="7">
    <source>
        <dbReference type="PROSITE" id="PS50811"/>
    </source>
</evidence>
<name>A0A5A7PPD0_STRAF</name>
<comment type="subcellular location">
    <subcellularLocation>
        <location evidence="1">Nucleus</location>
    </subcellularLocation>
</comment>
<dbReference type="InterPro" id="IPR044810">
    <property type="entry name" value="WRKY_plant"/>
</dbReference>
<feature type="region of interest" description="Disordered" evidence="6">
    <location>
        <begin position="44"/>
        <end position="80"/>
    </location>
</feature>
<evidence type="ECO:0000256" key="1">
    <source>
        <dbReference type="ARBA" id="ARBA00004123"/>
    </source>
</evidence>
<keyword evidence="3" id="KW-0238">DNA-binding</keyword>
<keyword evidence="4" id="KW-0804">Transcription</keyword>
<dbReference type="InterPro" id="IPR036576">
    <property type="entry name" value="WRKY_dom_sf"/>
</dbReference>
<sequence>MKLEYLIFTGYYRCTHRNGQGCLATKQVQRSDEDPTVFEITYRRKHTCNPRGNSTNITNPPTTQPSPQNEDPSPSTQTPHLLIESPSLTQQTHVTAQDLGTNENPFNFPEITCSENDSIFSGCDNILGSSSGSSYFTNTSYGGFGQNLPNTDCELSPIVASMTSTFGSNYPYGSYGSGSNFSFEDPSYYP</sequence>
<evidence type="ECO:0000256" key="2">
    <source>
        <dbReference type="ARBA" id="ARBA00023015"/>
    </source>
</evidence>
<dbReference type="OrthoDB" id="1709315at2759"/>
<dbReference type="SMART" id="SM00774">
    <property type="entry name" value="WRKY"/>
    <property type="match status" value="1"/>
</dbReference>
<protein>
    <submittedName>
        <fullName evidence="8">WRKY transcription factor</fullName>
    </submittedName>
</protein>
<evidence type="ECO:0000256" key="4">
    <source>
        <dbReference type="ARBA" id="ARBA00023163"/>
    </source>
</evidence>
<feature type="compositionally biased region" description="Low complexity" evidence="6">
    <location>
        <begin position="53"/>
        <end position="69"/>
    </location>
</feature>
<dbReference type="Gene3D" id="2.20.25.80">
    <property type="entry name" value="WRKY domain"/>
    <property type="match status" value="1"/>
</dbReference>
<dbReference type="PANTHER" id="PTHR32096">
    <property type="entry name" value="WRKY TRANSCRIPTION FACTOR 30-RELATED-RELATED"/>
    <property type="match status" value="1"/>
</dbReference>
<keyword evidence="9" id="KW-1185">Reference proteome</keyword>
<proteinExistence type="predicted"/>
<keyword evidence="2" id="KW-0805">Transcription regulation</keyword>
<organism evidence="8 9">
    <name type="scientific">Striga asiatica</name>
    <name type="common">Asiatic witchweed</name>
    <name type="synonym">Buchnera asiatica</name>
    <dbReference type="NCBI Taxonomy" id="4170"/>
    <lineage>
        <taxon>Eukaryota</taxon>
        <taxon>Viridiplantae</taxon>
        <taxon>Streptophyta</taxon>
        <taxon>Embryophyta</taxon>
        <taxon>Tracheophyta</taxon>
        <taxon>Spermatophyta</taxon>
        <taxon>Magnoliopsida</taxon>
        <taxon>eudicotyledons</taxon>
        <taxon>Gunneridae</taxon>
        <taxon>Pentapetalae</taxon>
        <taxon>asterids</taxon>
        <taxon>lamiids</taxon>
        <taxon>Lamiales</taxon>
        <taxon>Orobanchaceae</taxon>
        <taxon>Buchnereae</taxon>
        <taxon>Striga</taxon>
    </lineage>
</organism>
<evidence type="ECO:0000313" key="8">
    <source>
        <dbReference type="EMBL" id="GER34332.1"/>
    </source>
</evidence>
<keyword evidence="5" id="KW-0539">Nucleus</keyword>
<dbReference type="Proteomes" id="UP000325081">
    <property type="component" value="Unassembled WGS sequence"/>
</dbReference>
<dbReference type="Pfam" id="PF03106">
    <property type="entry name" value="WRKY"/>
    <property type="match status" value="1"/>
</dbReference>
<gene>
    <name evidence="8" type="ORF">STAS_10540</name>
</gene>
<dbReference type="GO" id="GO:0000976">
    <property type="term" value="F:transcription cis-regulatory region binding"/>
    <property type="evidence" value="ECO:0007669"/>
    <property type="project" value="TreeGrafter"/>
</dbReference>
<evidence type="ECO:0000256" key="5">
    <source>
        <dbReference type="ARBA" id="ARBA00023242"/>
    </source>
</evidence>
<comment type="caution">
    <text evidence="8">The sequence shown here is derived from an EMBL/GenBank/DDBJ whole genome shotgun (WGS) entry which is preliminary data.</text>
</comment>
<accession>A0A5A7PPD0</accession>
<dbReference type="SUPFAM" id="SSF118290">
    <property type="entry name" value="WRKY DNA-binding domain"/>
    <property type="match status" value="1"/>
</dbReference>
<dbReference type="EMBL" id="BKCP01004872">
    <property type="protein sequence ID" value="GER34332.1"/>
    <property type="molecule type" value="Genomic_DNA"/>
</dbReference>
<dbReference type="GO" id="GO:0003700">
    <property type="term" value="F:DNA-binding transcription factor activity"/>
    <property type="evidence" value="ECO:0007669"/>
    <property type="project" value="InterPro"/>
</dbReference>